<gene>
    <name evidence="3" type="ORF">NLF92_03095</name>
</gene>
<dbReference type="Proteomes" id="UP001165413">
    <property type="component" value="Unassembled WGS sequence"/>
</dbReference>
<evidence type="ECO:0000313" key="4">
    <source>
        <dbReference type="Proteomes" id="UP001165413"/>
    </source>
</evidence>
<organism evidence="3 4">
    <name type="scientific">Opacimonas viscosa</name>
    <dbReference type="NCBI Taxonomy" id="2961944"/>
    <lineage>
        <taxon>Bacteria</taxon>
        <taxon>Pseudomonadati</taxon>
        <taxon>Pseudomonadota</taxon>
        <taxon>Gammaproteobacteria</taxon>
        <taxon>Alteromonadales</taxon>
        <taxon>Alteromonadaceae</taxon>
        <taxon>Opacimonas</taxon>
    </lineage>
</organism>
<dbReference type="AlphaFoldDB" id="A0AA42BKT6"/>
<dbReference type="InterPro" id="IPR036812">
    <property type="entry name" value="NAD(P)_OxRdtase_dom_sf"/>
</dbReference>
<dbReference type="EMBL" id="JANATA010000003">
    <property type="protein sequence ID" value="MCP3427929.1"/>
    <property type="molecule type" value="Genomic_DNA"/>
</dbReference>
<protein>
    <submittedName>
        <fullName evidence="3">Aldo/keto reductase</fullName>
    </submittedName>
</protein>
<evidence type="ECO:0000313" key="3">
    <source>
        <dbReference type="EMBL" id="MCP3427929.1"/>
    </source>
</evidence>
<dbReference type="InterPro" id="IPR050523">
    <property type="entry name" value="AKR_Detox_Biosynth"/>
</dbReference>
<sequence length="350" mass="39145">MRYSPLGASGLSVSRICLGTMTWGIQNTQADADLQLNHAIATGINFFDTAEMYPVPPSEPTYTKTEQIIGNWLSRHPDKRKDMIIATKIAGPGFPYVRNNAPITGENVGLALAGSLERLNTDYIDLYQLHWPNRMTPHFGKHALNATRPTKLDVEAERENMRDILLGLKQALDEGKIRHWGLSDDTTWGIHTYLNLAQEIGMPAPVSIQNEFNLLHTKDWPFLIESCVCEDIAYLPWSPLSGGMLSGKYRNGVIPKGSRWSYEQRHGLFRNTQDSQRATQAYCDIAQKYDMTPAQLALAWCDQVDGVTSTIIGATSMLQLEENIAAFAKTLSKECLDEVANVLRQYPAPF</sequence>
<dbReference type="PANTHER" id="PTHR43364">
    <property type="entry name" value="NADH-SPECIFIC METHYLGLYOXAL REDUCTASE-RELATED"/>
    <property type="match status" value="1"/>
</dbReference>
<dbReference type="SUPFAM" id="SSF51430">
    <property type="entry name" value="NAD(P)-linked oxidoreductase"/>
    <property type="match status" value="1"/>
</dbReference>
<comment type="caution">
    <text evidence="3">The sequence shown here is derived from an EMBL/GenBank/DDBJ whole genome shotgun (WGS) entry which is preliminary data.</text>
</comment>
<keyword evidence="4" id="KW-1185">Reference proteome</keyword>
<dbReference type="Pfam" id="PF00248">
    <property type="entry name" value="Aldo_ket_red"/>
    <property type="match status" value="1"/>
</dbReference>
<dbReference type="Gene3D" id="3.20.20.100">
    <property type="entry name" value="NADP-dependent oxidoreductase domain"/>
    <property type="match status" value="1"/>
</dbReference>
<feature type="domain" description="NADP-dependent oxidoreductase" evidence="2">
    <location>
        <begin position="15"/>
        <end position="341"/>
    </location>
</feature>
<reference evidence="3" key="1">
    <citation type="submission" date="2022-07" db="EMBL/GenBank/DDBJ databases">
        <title>Characterization of the Novel Bacterium Alteromonas immobilis LMIT006 and Alteromonas gregis LMIT007.</title>
        <authorList>
            <person name="Lin X."/>
        </authorList>
    </citation>
    <scope>NUCLEOTIDE SEQUENCE</scope>
    <source>
        <strain evidence="3">LMIT007</strain>
    </source>
</reference>
<evidence type="ECO:0000259" key="2">
    <source>
        <dbReference type="Pfam" id="PF00248"/>
    </source>
</evidence>
<keyword evidence="1" id="KW-0560">Oxidoreductase</keyword>
<evidence type="ECO:0000256" key="1">
    <source>
        <dbReference type="ARBA" id="ARBA00023002"/>
    </source>
</evidence>
<dbReference type="PANTHER" id="PTHR43364:SF4">
    <property type="entry name" value="NAD(P)-LINKED OXIDOREDUCTASE SUPERFAMILY PROTEIN"/>
    <property type="match status" value="1"/>
</dbReference>
<dbReference type="GO" id="GO:0016491">
    <property type="term" value="F:oxidoreductase activity"/>
    <property type="evidence" value="ECO:0007669"/>
    <property type="project" value="UniProtKB-KW"/>
</dbReference>
<name>A0AA42BKT6_9ALTE</name>
<dbReference type="RefSeq" id="WP_254098772.1">
    <property type="nucleotide sequence ID" value="NZ_JANATA010000003.1"/>
</dbReference>
<dbReference type="CDD" id="cd19094">
    <property type="entry name" value="AKR_Tas-like"/>
    <property type="match status" value="1"/>
</dbReference>
<dbReference type="InterPro" id="IPR023210">
    <property type="entry name" value="NADP_OxRdtase_dom"/>
</dbReference>
<accession>A0AA42BKT6</accession>
<proteinExistence type="predicted"/>